<organism evidence="2 3">
    <name type="scientific">Brachyspira aalborgi</name>
    <dbReference type="NCBI Taxonomy" id="29522"/>
    <lineage>
        <taxon>Bacteria</taxon>
        <taxon>Pseudomonadati</taxon>
        <taxon>Spirochaetota</taxon>
        <taxon>Spirochaetia</taxon>
        <taxon>Brachyspirales</taxon>
        <taxon>Brachyspiraceae</taxon>
        <taxon>Brachyspira</taxon>
    </lineage>
</organism>
<dbReference type="Proteomes" id="UP000325116">
    <property type="component" value="Unassembled WGS sequence"/>
</dbReference>
<feature type="repeat" description="TPR" evidence="1">
    <location>
        <begin position="76"/>
        <end position="109"/>
    </location>
</feature>
<dbReference type="InterPro" id="IPR019734">
    <property type="entry name" value="TPR_rpt"/>
</dbReference>
<dbReference type="SUPFAM" id="SSF48452">
    <property type="entry name" value="TPR-like"/>
    <property type="match status" value="1"/>
</dbReference>
<feature type="repeat" description="TPR" evidence="1">
    <location>
        <begin position="42"/>
        <end position="75"/>
    </location>
</feature>
<dbReference type="Pfam" id="PF13432">
    <property type="entry name" value="TPR_16"/>
    <property type="match status" value="1"/>
</dbReference>
<dbReference type="Pfam" id="PF13181">
    <property type="entry name" value="TPR_8"/>
    <property type="match status" value="2"/>
</dbReference>
<sequence>MLEQDDKIKELLEKAEALYNEGKYKEAIKVLLEVNELKQKDYNILRLLGDSYYMNNQDREAIKYYSEALKLKPEDTYILKMLGKACLTESRFKEAIDYLSRAIKLDESLKLEILGDLGEAYCLDGDTEKGIDCFVEKIELKRDNLSYLIIFADAYDSIGKFEKAEETILRAIKISPNNSYIHLFYNYLGHLSYKNKKYEKTKDYFSEAIKLNPDDSDSKNMLEKIENLLKNK</sequence>
<name>A0A5C8CHA0_9SPIR</name>
<dbReference type="PROSITE" id="PS50005">
    <property type="entry name" value="TPR"/>
    <property type="match status" value="4"/>
</dbReference>
<dbReference type="Gene3D" id="1.25.40.10">
    <property type="entry name" value="Tetratricopeptide repeat domain"/>
    <property type="match status" value="2"/>
</dbReference>
<dbReference type="Pfam" id="PF00515">
    <property type="entry name" value="TPR_1"/>
    <property type="match status" value="1"/>
</dbReference>
<evidence type="ECO:0000313" key="2">
    <source>
        <dbReference type="EMBL" id="TXJ12814.1"/>
    </source>
</evidence>
<evidence type="ECO:0000313" key="3">
    <source>
        <dbReference type="Proteomes" id="UP000325116"/>
    </source>
</evidence>
<feature type="repeat" description="TPR" evidence="1">
    <location>
        <begin position="145"/>
        <end position="178"/>
    </location>
</feature>
<dbReference type="PANTHER" id="PTHR12558:SF13">
    <property type="entry name" value="CELL DIVISION CYCLE PROTEIN 27 HOMOLOG"/>
    <property type="match status" value="1"/>
</dbReference>
<dbReference type="RefSeq" id="WP_147758027.1">
    <property type="nucleotide sequence ID" value="NZ_SAXT01000003.1"/>
</dbReference>
<proteinExistence type="predicted"/>
<dbReference type="SMART" id="SM00028">
    <property type="entry name" value="TPR"/>
    <property type="match status" value="6"/>
</dbReference>
<comment type="caution">
    <text evidence="2">The sequence shown here is derived from an EMBL/GenBank/DDBJ whole genome shotgun (WGS) entry which is preliminary data.</text>
</comment>
<dbReference type="PANTHER" id="PTHR12558">
    <property type="entry name" value="CELL DIVISION CYCLE 16,23,27"/>
    <property type="match status" value="1"/>
</dbReference>
<accession>A0A5C8CHA0</accession>
<feature type="repeat" description="TPR" evidence="1">
    <location>
        <begin position="182"/>
        <end position="215"/>
    </location>
</feature>
<dbReference type="InterPro" id="IPR011990">
    <property type="entry name" value="TPR-like_helical_dom_sf"/>
</dbReference>
<keyword evidence="1" id="KW-0802">TPR repeat</keyword>
<reference evidence="2 3" key="1">
    <citation type="journal article" date="1992" name="Lakartidningen">
        <title>[Penicillin V and not amoxicillin is the first choice preparation in acute otitis].</title>
        <authorList>
            <person name="Kamme C."/>
            <person name="Lundgren K."/>
            <person name="Prellner K."/>
        </authorList>
    </citation>
    <scope>NUCLEOTIDE SEQUENCE [LARGE SCALE GENOMIC DNA]</scope>
    <source>
        <strain evidence="2 3">W1</strain>
    </source>
</reference>
<gene>
    <name evidence="2" type="ORF">EPJ80_04220</name>
</gene>
<dbReference type="EMBL" id="SAXT01000003">
    <property type="protein sequence ID" value="TXJ12814.1"/>
    <property type="molecule type" value="Genomic_DNA"/>
</dbReference>
<dbReference type="AlphaFoldDB" id="A0A5C8CHA0"/>
<evidence type="ECO:0000256" key="1">
    <source>
        <dbReference type="PROSITE-ProRule" id="PRU00339"/>
    </source>
</evidence>
<protein>
    <submittedName>
        <fullName evidence="2">Tetratricopeptide repeat protein</fullName>
    </submittedName>
</protein>